<dbReference type="Proteomes" id="UP000288490">
    <property type="component" value="Unassembled WGS sequence"/>
</dbReference>
<evidence type="ECO:0000313" key="3">
    <source>
        <dbReference type="Proteomes" id="UP000288490"/>
    </source>
</evidence>
<keyword evidence="1" id="KW-0472">Membrane</keyword>
<dbReference type="RefSeq" id="WP_125956003.1">
    <property type="nucleotide sequence ID" value="NZ_JAQEJV010000002.1"/>
</dbReference>
<organism evidence="2 3">
    <name type="scientific">Vagococcus bubulae</name>
    <dbReference type="NCBI Taxonomy" id="1977868"/>
    <lineage>
        <taxon>Bacteria</taxon>
        <taxon>Bacillati</taxon>
        <taxon>Bacillota</taxon>
        <taxon>Bacilli</taxon>
        <taxon>Lactobacillales</taxon>
        <taxon>Enterococcaceae</taxon>
        <taxon>Vagococcus</taxon>
    </lineage>
</organism>
<accession>A0A429ZQB8</accession>
<proteinExistence type="predicted"/>
<protein>
    <submittedName>
        <fullName evidence="2">Uncharacterized protein</fullName>
    </submittedName>
</protein>
<name>A0A429ZQB8_9ENTE</name>
<keyword evidence="3" id="KW-1185">Reference proteome</keyword>
<comment type="caution">
    <text evidence="2">The sequence shown here is derived from an EMBL/GenBank/DDBJ whole genome shotgun (WGS) entry which is preliminary data.</text>
</comment>
<dbReference type="EMBL" id="NGJT01000002">
    <property type="protein sequence ID" value="RST95875.1"/>
    <property type="molecule type" value="Genomic_DNA"/>
</dbReference>
<feature type="transmembrane region" description="Helical" evidence="1">
    <location>
        <begin position="75"/>
        <end position="93"/>
    </location>
</feature>
<dbReference type="OrthoDB" id="10003454at2"/>
<evidence type="ECO:0000313" key="2">
    <source>
        <dbReference type="EMBL" id="RST95875.1"/>
    </source>
</evidence>
<sequence length="119" mass="14007">MEKKPYNSITCFKCVISFLLKIVFWGLIVFSISCFIWNVVKYHHISIIVLLIFGNSLFGLGLLKDLKNKSIKRMSFFTLIFVMMSFFIMYSIHYKLFFYHGEVVNDSIELNHDSIESLT</sequence>
<reference evidence="2 3" key="1">
    <citation type="submission" date="2017-05" db="EMBL/GenBank/DDBJ databases">
        <title>Vagococcus spp. assemblies.</title>
        <authorList>
            <person name="Gulvik C.A."/>
        </authorList>
    </citation>
    <scope>NUCLEOTIDE SEQUENCE [LARGE SCALE GENOMIC DNA]</scope>
    <source>
        <strain evidence="2 3">SS1994</strain>
    </source>
</reference>
<feature type="transmembrane region" description="Helical" evidence="1">
    <location>
        <begin position="45"/>
        <end position="63"/>
    </location>
</feature>
<keyword evidence="1" id="KW-0812">Transmembrane</keyword>
<gene>
    <name evidence="2" type="ORF">CBF36_01525</name>
</gene>
<dbReference type="AlphaFoldDB" id="A0A429ZQB8"/>
<evidence type="ECO:0000256" key="1">
    <source>
        <dbReference type="SAM" id="Phobius"/>
    </source>
</evidence>
<keyword evidence="1" id="KW-1133">Transmembrane helix</keyword>
<feature type="transmembrane region" description="Helical" evidence="1">
    <location>
        <begin position="12"/>
        <end position="39"/>
    </location>
</feature>
<dbReference type="PROSITE" id="PS51257">
    <property type="entry name" value="PROKAR_LIPOPROTEIN"/>
    <property type="match status" value="1"/>
</dbReference>